<dbReference type="Pfam" id="PF00067">
    <property type="entry name" value="p450"/>
    <property type="match status" value="1"/>
</dbReference>
<gene>
    <name evidence="10" type="ORF">PDIGIT_LOCUS5860</name>
</gene>
<keyword evidence="9" id="KW-0732">Signal</keyword>
<dbReference type="GO" id="GO:0020037">
    <property type="term" value="F:heme binding"/>
    <property type="evidence" value="ECO:0007669"/>
    <property type="project" value="InterPro"/>
</dbReference>
<keyword evidence="8" id="KW-0812">Transmembrane</keyword>
<evidence type="ECO:0000256" key="8">
    <source>
        <dbReference type="SAM" id="Phobius"/>
    </source>
</evidence>
<comment type="cofactor">
    <cofactor evidence="1">
        <name>heme</name>
        <dbReference type="ChEBI" id="CHEBI:30413"/>
    </cofactor>
</comment>
<protein>
    <recommendedName>
        <fullName evidence="12">Cytochrome P450</fullName>
    </recommendedName>
</protein>
<keyword evidence="4" id="KW-0479">Metal-binding</keyword>
<reference evidence="10" key="1">
    <citation type="submission" date="2023-01" db="EMBL/GenBank/DDBJ databases">
        <authorList>
            <person name="Van Ghelder C."/>
            <person name="Rancurel C."/>
        </authorList>
    </citation>
    <scope>NUCLEOTIDE SEQUENCE</scope>
    <source>
        <strain evidence="10">CNCM I-4278</strain>
    </source>
</reference>
<proteinExistence type="inferred from homology"/>
<evidence type="ECO:0000313" key="11">
    <source>
        <dbReference type="Proteomes" id="UP001152607"/>
    </source>
</evidence>
<feature type="transmembrane region" description="Helical" evidence="8">
    <location>
        <begin position="92"/>
        <end position="114"/>
    </location>
</feature>
<dbReference type="Proteomes" id="UP001152607">
    <property type="component" value="Unassembled WGS sequence"/>
</dbReference>
<feature type="signal peptide" evidence="9">
    <location>
        <begin position="1"/>
        <end position="22"/>
    </location>
</feature>
<dbReference type="PANTHER" id="PTHR24305:SF237">
    <property type="entry name" value="CYTOCHROME P450 MONOOXYGENASE ATNE-RELATED"/>
    <property type="match status" value="1"/>
</dbReference>
<evidence type="ECO:0008006" key="12">
    <source>
        <dbReference type="Google" id="ProtNLM"/>
    </source>
</evidence>
<dbReference type="GO" id="GO:0004497">
    <property type="term" value="F:monooxygenase activity"/>
    <property type="evidence" value="ECO:0007669"/>
    <property type="project" value="UniProtKB-KW"/>
</dbReference>
<evidence type="ECO:0000256" key="5">
    <source>
        <dbReference type="ARBA" id="ARBA00023002"/>
    </source>
</evidence>
<dbReference type="Gene3D" id="1.10.630.10">
    <property type="entry name" value="Cytochrome P450"/>
    <property type="match status" value="1"/>
</dbReference>
<dbReference type="EMBL" id="CAOQHR010000003">
    <property type="protein sequence ID" value="CAI6332828.1"/>
    <property type="molecule type" value="Genomic_DNA"/>
</dbReference>
<keyword evidence="6" id="KW-0408">Iron</keyword>
<evidence type="ECO:0000256" key="4">
    <source>
        <dbReference type="ARBA" id="ARBA00022723"/>
    </source>
</evidence>
<evidence type="ECO:0000313" key="10">
    <source>
        <dbReference type="EMBL" id="CAI6332828.1"/>
    </source>
</evidence>
<dbReference type="InterPro" id="IPR050121">
    <property type="entry name" value="Cytochrome_P450_monoxygenase"/>
</dbReference>
<dbReference type="InterPro" id="IPR036396">
    <property type="entry name" value="Cyt_P450_sf"/>
</dbReference>
<evidence type="ECO:0000256" key="1">
    <source>
        <dbReference type="ARBA" id="ARBA00001971"/>
    </source>
</evidence>
<keyword evidence="8" id="KW-0472">Membrane</keyword>
<evidence type="ECO:0000256" key="6">
    <source>
        <dbReference type="ARBA" id="ARBA00023004"/>
    </source>
</evidence>
<keyword evidence="8" id="KW-1133">Transmembrane helix</keyword>
<dbReference type="SUPFAM" id="SSF48264">
    <property type="entry name" value="Cytochrome P450"/>
    <property type="match status" value="1"/>
</dbReference>
<accession>A0A9W4UAR3</accession>
<keyword evidence="5" id="KW-0560">Oxidoreductase</keyword>
<dbReference type="GO" id="GO:0016705">
    <property type="term" value="F:oxidoreductase activity, acting on paired donors, with incorporation or reduction of molecular oxygen"/>
    <property type="evidence" value="ECO:0007669"/>
    <property type="project" value="InterPro"/>
</dbReference>
<feature type="chain" id="PRO_5040947086" description="Cytochrome P450" evidence="9">
    <location>
        <begin position="23"/>
        <end position="434"/>
    </location>
</feature>
<keyword evidence="11" id="KW-1185">Reference proteome</keyword>
<evidence type="ECO:0000256" key="9">
    <source>
        <dbReference type="SAM" id="SignalP"/>
    </source>
</evidence>
<keyword evidence="3" id="KW-0349">Heme</keyword>
<evidence type="ECO:0000256" key="7">
    <source>
        <dbReference type="ARBA" id="ARBA00023033"/>
    </source>
</evidence>
<evidence type="ECO:0000256" key="3">
    <source>
        <dbReference type="ARBA" id="ARBA00022617"/>
    </source>
</evidence>
<dbReference type="PANTHER" id="PTHR24305">
    <property type="entry name" value="CYTOCHROME P450"/>
    <property type="match status" value="1"/>
</dbReference>
<organism evidence="10 11">
    <name type="scientific">Periconia digitata</name>
    <dbReference type="NCBI Taxonomy" id="1303443"/>
    <lineage>
        <taxon>Eukaryota</taxon>
        <taxon>Fungi</taxon>
        <taxon>Dikarya</taxon>
        <taxon>Ascomycota</taxon>
        <taxon>Pezizomycotina</taxon>
        <taxon>Dothideomycetes</taxon>
        <taxon>Pleosporomycetidae</taxon>
        <taxon>Pleosporales</taxon>
        <taxon>Massarineae</taxon>
        <taxon>Periconiaceae</taxon>
        <taxon>Periconia</taxon>
    </lineage>
</organism>
<dbReference type="AlphaFoldDB" id="A0A9W4UAR3"/>
<comment type="caution">
    <text evidence="10">The sequence shown here is derived from an EMBL/GenBank/DDBJ whole genome shotgun (WGS) entry which is preliminary data.</text>
</comment>
<feature type="transmembrane region" description="Helical" evidence="8">
    <location>
        <begin position="64"/>
        <end position="85"/>
    </location>
</feature>
<comment type="similarity">
    <text evidence="2">Belongs to the cytochrome P450 family.</text>
</comment>
<dbReference type="OrthoDB" id="1470350at2759"/>
<keyword evidence="7" id="KW-0503">Monooxygenase</keyword>
<evidence type="ECO:0000256" key="2">
    <source>
        <dbReference type="ARBA" id="ARBA00010617"/>
    </source>
</evidence>
<dbReference type="GO" id="GO:0005506">
    <property type="term" value="F:iron ion binding"/>
    <property type="evidence" value="ECO:0007669"/>
    <property type="project" value="InterPro"/>
</dbReference>
<name>A0A9W4UAR3_9PLEO</name>
<sequence>MGWRWVLALWGGTVVVLELLNGQTPLSLNHVNGRNSRSSATPILCDTSDPSLGEFSIQRNMASVLLPAALASASAIIGVPLYQFLISSEVAGWVKIACFLVGFPIETVLFILLYRSTLHPLAKYPGPWWAGLTDLYTAYHLSKGGRHIDFYRLHMKYGKIVRFGPRRISIRSPEALRDIYSTTANVKRSQTYASTAHFFGGTPSSDTTPDMKEHAFRRRVNVRALSATNIKSMEEKILRNIQYFCDQLVDEGTQGWSSSRDMSKYIGYLVSDIMGDITFSKNWEMQQKPDNRDVLVSLPEGVAGIHLVGYLPELLSLKLDKLLFGKLIAGVNRFTSLSASIFHWRFAQQDCNDLFSALLRAKDPETDKSFSTDQLVSEAGLLTVAGSDTTITATTATFFYLAHYPDCLRRVQDEVRSQFAETEGICISPELASC</sequence>
<dbReference type="InterPro" id="IPR001128">
    <property type="entry name" value="Cyt_P450"/>
</dbReference>